<dbReference type="EMBL" id="NWUX01000001">
    <property type="protein sequence ID" value="PCF97736.1"/>
    <property type="molecule type" value="Genomic_DNA"/>
</dbReference>
<dbReference type="PROSITE" id="PS50835">
    <property type="entry name" value="IG_LIKE"/>
    <property type="match status" value="1"/>
</dbReference>
<dbReference type="Proteomes" id="UP000218677">
    <property type="component" value="Unassembled WGS sequence"/>
</dbReference>
<dbReference type="OrthoDB" id="6166816at2"/>
<evidence type="ECO:0000313" key="3">
    <source>
        <dbReference type="Proteomes" id="UP000218677"/>
    </source>
</evidence>
<sequence>MAIPDKAPSLSWAEASQPMQAWWQQYCLVSMMPLVRLQVTWLENITQAIQMETQLFQAIAKSGEKLTLCLTDNAYSCNAAKLTEHYQEMVKTLTDANIERLAKVSQLSHEFRRCLWEEI</sequence>
<reference evidence="3" key="1">
    <citation type="submission" date="2017-09" db="EMBL/GenBank/DDBJ databases">
        <authorList>
            <person name="Cho G.-S."/>
            <person name="Oguntoyinbo F.A."/>
            <person name="Cnockaert M."/>
            <person name="Kabisch J."/>
            <person name="Neve H."/>
            <person name="Bockelmann W."/>
            <person name="Wenning M."/>
            <person name="Franz C.M."/>
            <person name="Vandamme P."/>
        </authorList>
    </citation>
    <scope>NUCLEOTIDE SEQUENCE [LARGE SCALE GENOMIC DNA]</scope>
    <source>
        <strain evidence="3">MBT G8648</strain>
    </source>
</reference>
<name>A0A2A4HSI9_9GAMM</name>
<keyword evidence="3" id="KW-1185">Reference proteome</keyword>
<dbReference type="RefSeq" id="WP_096650178.1">
    <property type="nucleotide sequence ID" value="NZ_NWUX01000001.1"/>
</dbReference>
<dbReference type="InterPro" id="IPR007110">
    <property type="entry name" value="Ig-like_dom"/>
</dbReference>
<comment type="caution">
    <text evidence="2">The sequence shown here is derived from an EMBL/GenBank/DDBJ whole genome shotgun (WGS) entry which is preliminary data.</text>
</comment>
<protein>
    <recommendedName>
        <fullName evidence="1">Ig-like domain-containing protein</fullName>
    </recommendedName>
</protein>
<accession>A0A2A4HSI9</accession>
<dbReference type="AlphaFoldDB" id="A0A2A4HSI9"/>
<evidence type="ECO:0000259" key="1">
    <source>
        <dbReference type="PROSITE" id="PS50835"/>
    </source>
</evidence>
<feature type="domain" description="Ig-like" evidence="1">
    <location>
        <begin position="8"/>
        <end position="94"/>
    </location>
</feature>
<gene>
    <name evidence="2" type="ORF">CPA45_03140</name>
</gene>
<proteinExistence type="predicted"/>
<organism evidence="2 3">
    <name type="scientific">Vreelandella nigrificans</name>
    <dbReference type="NCBI Taxonomy" id="2042704"/>
    <lineage>
        <taxon>Bacteria</taxon>
        <taxon>Pseudomonadati</taxon>
        <taxon>Pseudomonadota</taxon>
        <taxon>Gammaproteobacteria</taxon>
        <taxon>Oceanospirillales</taxon>
        <taxon>Halomonadaceae</taxon>
        <taxon>Vreelandella</taxon>
    </lineage>
</organism>
<evidence type="ECO:0000313" key="2">
    <source>
        <dbReference type="EMBL" id="PCF97736.1"/>
    </source>
</evidence>